<gene>
    <name evidence="1" type="ORF">P3W85_00435</name>
</gene>
<name>A0ABT6AFQ0_9BURK</name>
<protein>
    <submittedName>
        <fullName evidence="1">Uncharacterized protein</fullName>
    </submittedName>
</protein>
<dbReference type="RefSeq" id="WP_276263310.1">
    <property type="nucleotide sequence ID" value="NZ_JARJLM010000006.1"/>
</dbReference>
<dbReference type="EMBL" id="JARJLM010000006">
    <property type="protein sequence ID" value="MDF3831435.1"/>
    <property type="molecule type" value="Genomic_DNA"/>
</dbReference>
<accession>A0ABT6AFQ0</accession>
<dbReference type="Proteomes" id="UP001216674">
    <property type="component" value="Unassembled WGS sequence"/>
</dbReference>
<sequence>MAEDRRLKLMGYEVYRFGGCEFVDVALESWAIGKREQETVGEFFDRLLKKHRAL</sequence>
<evidence type="ECO:0000313" key="2">
    <source>
        <dbReference type="Proteomes" id="UP001216674"/>
    </source>
</evidence>
<comment type="caution">
    <text evidence="1">The sequence shown here is derived from an EMBL/GenBank/DDBJ whole genome shotgun (WGS) entry which is preliminary data.</text>
</comment>
<organism evidence="1 2">
    <name type="scientific">Cupriavidus basilensis</name>
    <dbReference type="NCBI Taxonomy" id="68895"/>
    <lineage>
        <taxon>Bacteria</taxon>
        <taxon>Pseudomonadati</taxon>
        <taxon>Pseudomonadota</taxon>
        <taxon>Betaproteobacteria</taxon>
        <taxon>Burkholderiales</taxon>
        <taxon>Burkholderiaceae</taxon>
        <taxon>Cupriavidus</taxon>
    </lineage>
</organism>
<evidence type="ECO:0000313" key="1">
    <source>
        <dbReference type="EMBL" id="MDF3831435.1"/>
    </source>
</evidence>
<reference evidence="1 2" key="1">
    <citation type="submission" date="2023-03" db="EMBL/GenBank/DDBJ databases">
        <title>Draft assemblies of triclosan tolerant bacteria isolated from returned activated sludge.</title>
        <authorList>
            <person name="Van Hamelsveld S."/>
        </authorList>
    </citation>
    <scope>NUCLEOTIDE SEQUENCE [LARGE SCALE GENOMIC DNA]</scope>
    <source>
        <strain evidence="1 2">GW210010_S58</strain>
    </source>
</reference>
<keyword evidence="2" id="KW-1185">Reference proteome</keyword>
<proteinExistence type="predicted"/>